<evidence type="ECO:0000256" key="2">
    <source>
        <dbReference type="ARBA" id="ARBA00022448"/>
    </source>
</evidence>
<dbReference type="InterPro" id="IPR024370">
    <property type="entry name" value="PBP_domain"/>
</dbReference>
<evidence type="ECO:0000313" key="8">
    <source>
        <dbReference type="EMBL" id="SDZ65819.1"/>
    </source>
</evidence>
<evidence type="ECO:0000256" key="6">
    <source>
        <dbReference type="SAM" id="SignalP"/>
    </source>
</evidence>
<organism evidence="8 9">
    <name type="scientific">Asanoa ishikariensis</name>
    <dbReference type="NCBI Taxonomy" id="137265"/>
    <lineage>
        <taxon>Bacteria</taxon>
        <taxon>Bacillati</taxon>
        <taxon>Actinomycetota</taxon>
        <taxon>Actinomycetes</taxon>
        <taxon>Micromonosporales</taxon>
        <taxon>Micromonosporaceae</taxon>
        <taxon>Asanoa</taxon>
    </lineage>
</organism>
<sequence>MKLQRHGTIACLALTAALALSACGSDNEAPSTPGASGGASSAAADCATGTLNAFGSSAQKNAVDEWRKAYQQLCTGTTINYEPNGSGAGIQSFISKTADFAGSDSALKEEEQPQADARCGSGPAIHLPMVIGPVAVAYNLPGVDGLQLKPDTLAKIFNGSIKKWDDPAIKADNASATLPSTNIQTVHRSDESGTTDNFTKYLSTVSPANWTFGNAKAWKAPGGTGSKGSDGVATSVKGAEGTIGYMEWSYAENGGLSKAKIANGAGEFTELTAEAAGKTIAGAEVTGTGDDLKMKIDYATKAPGAYPIVLVTYEIVCSKGTPADKLALVKGFLNFAASAEGQGSLTELGYAPLPTEVQTKVQASIKNLA</sequence>
<dbReference type="CDD" id="cd13565">
    <property type="entry name" value="PBP2_PstS"/>
    <property type="match status" value="1"/>
</dbReference>
<name>A0A1H3UVH2_9ACTN</name>
<dbReference type="NCBIfam" id="TIGR00975">
    <property type="entry name" value="3a0107s03"/>
    <property type="match status" value="1"/>
</dbReference>
<feature type="binding site" evidence="5">
    <location>
        <begin position="56"/>
        <end position="58"/>
    </location>
    <ligand>
        <name>phosphate</name>
        <dbReference type="ChEBI" id="CHEBI:43474"/>
    </ligand>
</feature>
<keyword evidence="2 4" id="KW-0813">Transport</keyword>
<dbReference type="Pfam" id="PF12849">
    <property type="entry name" value="PBP_like_2"/>
    <property type="match status" value="1"/>
</dbReference>
<feature type="domain" description="PBP" evidence="7">
    <location>
        <begin position="41"/>
        <end position="340"/>
    </location>
</feature>
<dbReference type="InterPro" id="IPR005673">
    <property type="entry name" value="ABC_phos-bd_PstS"/>
</dbReference>
<keyword evidence="3 4" id="KW-0592">Phosphate transport</keyword>
<feature type="binding site" evidence="5">
    <location>
        <position position="86"/>
    </location>
    <ligand>
        <name>phosphate</name>
        <dbReference type="ChEBI" id="CHEBI:43474"/>
    </ligand>
</feature>
<feature type="signal peptide" evidence="6">
    <location>
        <begin position="1"/>
        <end position="22"/>
    </location>
</feature>
<evidence type="ECO:0000313" key="9">
    <source>
        <dbReference type="Proteomes" id="UP000199632"/>
    </source>
</evidence>
<dbReference type="PANTHER" id="PTHR42996">
    <property type="entry name" value="PHOSPHATE-BINDING PROTEIN PSTS"/>
    <property type="match status" value="1"/>
</dbReference>
<feature type="binding site" evidence="5">
    <location>
        <position position="104"/>
    </location>
    <ligand>
        <name>phosphate</name>
        <dbReference type="ChEBI" id="CHEBI:43474"/>
    </ligand>
</feature>
<dbReference type="SUPFAM" id="SSF53850">
    <property type="entry name" value="Periplasmic binding protein-like II"/>
    <property type="match status" value="1"/>
</dbReference>
<accession>A0A1H3UVH2</accession>
<dbReference type="PANTHER" id="PTHR42996:SF1">
    <property type="entry name" value="PHOSPHATE-BINDING PROTEIN PSTS"/>
    <property type="match status" value="1"/>
</dbReference>
<dbReference type="AlphaFoldDB" id="A0A1H3UVH2"/>
<dbReference type="InterPro" id="IPR050962">
    <property type="entry name" value="Phosphate-bind_PstS"/>
</dbReference>
<evidence type="ECO:0000259" key="7">
    <source>
        <dbReference type="Pfam" id="PF12849"/>
    </source>
</evidence>
<feature type="chain" id="PRO_5038988403" description="Phosphate-binding protein" evidence="6">
    <location>
        <begin position="23"/>
        <end position="369"/>
    </location>
</feature>
<keyword evidence="9" id="KW-1185">Reference proteome</keyword>
<evidence type="ECO:0000256" key="3">
    <source>
        <dbReference type="ARBA" id="ARBA00022592"/>
    </source>
</evidence>
<dbReference type="PIRSF" id="PIRSF002756">
    <property type="entry name" value="PstS"/>
    <property type="match status" value="1"/>
</dbReference>
<protein>
    <recommendedName>
        <fullName evidence="4">Phosphate-binding protein</fullName>
    </recommendedName>
</protein>
<evidence type="ECO:0000256" key="1">
    <source>
        <dbReference type="ARBA" id="ARBA00008725"/>
    </source>
</evidence>
<dbReference type="Gene3D" id="3.40.190.10">
    <property type="entry name" value="Periplasmic binding protein-like II"/>
    <property type="match status" value="2"/>
</dbReference>
<dbReference type="STRING" id="137265.SAMN05421684_8027"/>
<feature type="binding site" evidence="5">
    <location>
        <begin position="192"/>
        <end position="194"/>
    </location>
    <ligand>
        <name>phosphate</name>
        <dbReference type="ChEBI" id="CHEBI:43474"/>
    </ligand>
</feature>
<evidence type="ECO:0000256" key="5">
    <source>
        <dbReference type="PIRSR" id="PIRSR002756-1"/>
    </source>
</evidence>
<dbReference type="OrthoDB" id="9801510at2"/>
<dbReference type="EMBL" id="FNQB01000006">
    <property type="protein sequence ID" value="SDZ65819.1"/>
    <property type="molecule type" value="Genomic_DNA"/>
</dbReference>
<reference evidence="9" key="1">
    <citation type="submission" date="2016-10" db="EMBL/GenBank/DDBJ databases">
        <authorList>
            <person name="Varghese N."/>
            <person name="Submissions S."/>
        </authorList>
    </citation>
    <scope>NUCLEOTIDE SEQUENCE [LARGE SCALE GENOMIC DNA]</scope>
    <source>
        <strain evidence="9">DSM 44718</strain>
    </source>
</reference>
<evidence type="ECO:0000256" key="4">
    <source>
        <dbReference type="PIRNR" id="PIRNR002756"/>
    </source>
</evidence>
<dbReference type="RefSeq" id="WP_090804174.1">
    <property type="nucleotide sequence ID" value="NZ_BOND01000009.1"/>
</dbReference>
<proteinExistence type="inferred from homology"/>
<dbReference type="Proteomes" id="UP000199632">
    <property type="component" value="Unassembled WGS sequence"/>
</dbReference>
<gene>
    <name evidence="8" type="ORF">SAMN05421684_8027</name>
</gene>
<dbReference type="GO" id="GO:0035435">
    <property type="term" value="P:phosphate ion transmembrane transport"/>
    <property type="evidence" value="ECO:0007669"/>
    <property type="project" value="InterPro"/>
</dbReference>
<dbReference type="GO" id="GO:0043190">
    <property type="term" value="C:ATP-binding cassette (ABC) transporter complex"/>
    <property type="evidence" value="ECO:0007669"/>
    <property type="project" value="InterPro"/>
</dbReference>
<dbReference type="GO" id="GO:0042301">
    <property type="term" value="F:phosphate ion binding"/>
    <property type="evidence" value="ECO:0007669"/>
    <property type="project" value="InterPro"/>
</dbReference>
<comment type="similarity">
    <text evidence="1 4">Belongs to the PstS family.</text>
</comment>
<keyword evidence="6" id="KW-0732">Signal</keyword>
<dbReference type="PROSITE" id="PS51257">
    <property type="entry name" value="PROKAR_LIPOPROTEIN"/>
    <property type="match status" value="1"/>
</dbReference>